<feature type="region of interest" description="Disordered" evidence="1">
    <location>
        <begin position="139"/>
        <end position="175"/>
    </location>
</feature>
<feature type="transmembrane region" description="Helical" evidence="2">
    <location>
        <begin position="79"/>
        <end position="98"/>
    </location>
</feature>
<name>A0A0R3W875_TAEAS</name>
<evidence type="ECO:0000256" key="2">
    <source>
        <dbReference type="SAM" id="Phobius"/>
    </source>
</evidence>
<dbReference type="WBParaSite" id="TASK_0000654301-mRNA-1">
    <property type="protein sequence ID" value="TASK_0000654301-mRNA-1"/>
    <property type="gene ID" value="TASK_0000654301"/>
</dbReference>
<feature type="compositionally biased region" description="Polar residues" evidence="1">
    <location>
        <begin position="150"/>
        <end position="172"/>
    </location>
</feature>
<proteinExistence type="predicted"/>
<reference evidence="3" key="1">
    <citation type="submission" date="2017-02" db="UniProtKB">
        <authorList>
            <consortium name="WormBaseParasite"/>
        </authorList>
    </citation>
    <scope>IDENTIFICATION</scope>
</reference>
<keyword evidence="2" id="KW-0472">Membrane</keyword>
<keyword evidence="2" id="KW-0812">Transmembrane</keyword>
<keyword evidence="2" id="KW-1133">Transmembrane helix</keyword>
<accession>A0A0R3W875</accession>
<evidence type="ECO:0000256" key="1">
    <source>
        <dbReference type="SAM" id="MobiDB-lite"/>
    </source>
</evidence>
<protein>
    <submittedName>
        <fullName evidence="3">Conserved plasma membrane protein</fullName>
    </submittedName>
</protein>
<feature type="transmembrane region" description="Helical" evidence="2">
    <location>
        <begin position="50"/>
        <end position="73"/>
    </location>
</feature>
<dbReference type="AlphaFoldDB" id="A0A0R3W875"/>
<feature type="region of interest" description="Disordered" evidence="1">
    <location>
        <begin position="14"/>
        <end position="34"/>
    </location>
</feature>
<evidence type="ECO:0000313" key="3">
    <source>
        <dbReference type="WBParaSite" id="TASK_0000654301-mRNA-1"/>
    </source>
</evidence>
<sequence>LPHVAHRSLHPLSSTLSTVGEGTSKAREESAEGSSVSAEQASGCHKALRCLIFAGLWLGFLAALALTMVGVWTRCRNCLTVGVILAIVCLGVAIHNCLRRGEALPSIPIYLEGDSHLSLDCEAFEVSKSEEEVAEVETRADREMEGEGTSKCSSLNGGVLTPSRTATTNQEGNGDVIRRDEARKSGRATLDVEAGLTHILRPRRHRESAFSGLTRAIITTLTRAGRGGGGGGGSGGFHHAPRNAWNSNFEGHIGWQSALARPDPFYSTAYYR</sequence>
<organism evidence="3">
    <name type="scientific">Taenia asiatica</name>
    <name type="common">Asian tapeworm</name>
    <dbReference type="NCBI Taxonomy" id="60517"/>
    <lineage>
        <taxon>Eukaryota</taxon>
        <taxon>Metazoa</taxon>
        <taxon>Spiralia</taxon>
        <taxon>Lophotrochozoa</taxon>
        <taxon>Platyhelminthes</taxon>
        <taxon>Cestoda</taxon>
        <taxon>Eucestoda</taxon>
        <taxon>Cyclophyllidea</taxon>
        <taxon>Taeniidae</taxon>
        <taxon>Taenia</taxon>
    </lineage>
</organism>